<dbReference type="EMBL" id="JAAAIL010000494">
    <property type="protein sequence ID" value="KAG0275312.1"/>
    <property type="molecule type" value="Genomic_DNA"/>
</dbReference>
<proteinExistence type="predicted"/>
<feature type="compositionally biased region" description="Basic and acidic residues" evidence="1">
    <location>
        <begin position="20"/>
        <end position="37"/>
    </location>
</feature>
<keyword evidence="3" id="KW-1185">Reference proteome</keyword>
<organism evidence="2 3">
    <name type="scientific">Linnemannia exigua</name>
    <dbReference type="NCBI Taxonomy" id="604196"/>
    <lineage>
        <taxon>Eukaryota</taxon>
        <taxon>Fungi</taxon>
        <taxon>Fungi incertae sedis</taxon>
        <taxon>Mucoromycota</taxon>
        <taxon>Mortierellomycotina</taxon>
        <taxon>Mortierellomycetes</taxon>
        <taxon>Mortierellales</taxon>
        <taxon>Mortierellaceae</taxon>
        <taxon>Linnemannia</taxon>
    </lineage>
</organism>
<dbReference type="AlphaFoldDB" id="A0AAD4DDI1"/>
<reference evidence="2" key="1">
    <citation type="journal article" date="2020" name="Fungal Divers.">
        <title>Resolving the Mortierellaceae phylogeny through synthesis of multi-gene phylogenetics and phylogenomics.</title>
        <authorList>
            <person name="Vandepol N."/>
            <person name="Liber J."/>
            <person name="Desiro A."/>
            <person name="Na H."/>
            <person name="Kennedy M."/>
            <person name="Barry K."/>
            <person name="Grigoriev I.V."/>
            <person name="Miller A.N."/>
            <person name="O'Donnell K."/>
            <person name="Stajich J.E."/>
            <person name="Bonito G."/>
        </authorList>
    </citation>
    <scope>NUCLEOTIDE SEQUENCE</scope>
    <source>
        <strain evidence="2">NRRL 28262</strain>
    </source>
</reference>
<gene>
    <name evidence="2" type="ORF">BGZ95_008936</name>
</gene>
<evidence type="ECO:0000256" key="1">
    <source>
        <dbReference type="SAM" id="MobiDB-lite"/>
    </source>
</evidence>
<dbReference type="Proteomes" id="UP001194580">
    <property type="component" value="Unassembled WGS sequence"/>
</dbReference>
<protein>
    <submittedName>
        <fullName evidence="2">Uncharacterized protein</fullName>
    </submittedName>
</protein>
<name>A0AAD4DDI1_9FUNG</name>
<feature type="region of interest" description="Disordered" evidence="1">
    <location>
        <begin position="16"/>
        <end position="37"/>
    </location>
</feature>
<evidence type="ECO:0000313" key="2">
    <source>
        <dbReference type="EMBL" id="KAG0275312.1"/>
    </source>
</evidence>
<evidence type="ECO:0000313" key="3">
    <source>
        <dbReference type="Proteomes" id="UP001194580"/>
    </source>
</evidence>
<sequence>MASVLPEDFSPAAALLQEGEMDRHSKDTEPDYAKEERNGVELKLKRLECLSWYGGNTGVKSFTESVKCYPNL</sequence>
<accession>A0AAD4DDI1</accession>
<comment type="caution">
    <text evidence="2">The sequence shown here is derived from an EMBL/GenBank/DDBJ whole genome shotgun (WGS) entry which is preliminary data.</text>
</comment>